<dbReference type="Pfam" id="PF03372">
    <property type="entry name" value="Exo_endo_phos"/>
    <property type="match status" value="1"/>
</dbReference>
<evidence type="ECO:0000313" key="2">
    <source>
        <dbReference type="EMBL" id="LAA82723.1"/>
    </source>
</evidence>
<dbReference type="PANTHER" id="PTHR46670">
    <property type="entry name" value="ENDO/EXONUCLEASE/PHOSPHATASE DOMAIN-CONTAINING PROTEIN"/>
    <property type="match status" value="1"/>
</dbReference>
<dbReference type="GO" id="GO:0003824">
    <property type="term" value="F:catalytic activity"/>
    <property type="evidence" value="ECO:0007669"/>
    <property type="project" value="InterPro"/>
</dbReference>
<accession>A0A2D4IEU0</accession>
<dbReference type="InterPro" id="IPR036691">
    <property type="entry name" value="Endo/exonu/phosph_ase_sf"/>
</dbReference>
<reference evidence="2" key="2">
    <citation type="submission" date="2017-11" db="EMBL/GenBank/DDBJ databases">
        <title>Coralsnake Venomics: Analyses of Venom Gland Transcriptomes and Proteomes of Six Brazilian Taxa.</title>
        <authorList>
            <person name="Aird S.D."/>
            <person name="Jorge da Silva N."/>
            <person name="Qiu L."/>
            <person name="Villar-Briones A."/>
            <person name="Aparecida-Saddi V."/>
            <person name="Campos-Telles M.P."/>
            <person name="Grau M."/>
            <person name="Mikheyev A.S."/>
        </authorList>
    </citation>
    <scope>NUCLEOTIDE SEQUENCE</scope>
    <source>
        <tissue evidence="2">Venom_gland</tissue>
    </source>
</reference>
<dbReference type="PANTHER" id="PTHR46670:SF3">
    <property type="entry name" value="ENDONUCLEASE_EXONUCLEASE_PHOSPHATASE DOMAIN-CONTAINING PROTEIN"/>
    <property type="match status" value="1"/>
</dbReference>
<dbReference type="InterPro" id="IPR005135">
    <property type="entry name" value="Endo/exonuclease/phosphatase"/>
</dbReference>
<feature type="domain" description="Endonuclease/exonuclease/phosphatase" evidence="1">
    <location>
        <begin position="15"/>
        <end position="143"/>
    </location>
</feature>
<dbReference type="EMBL" id="IACK01091842">
    <property type="protein sequence ID" value="LAA82723.1"/>
    <property type="molecule type" value="Transcribed_RNA"/>
</dbReference>
<organism evidence="2">
    <name type="scientific">Micrurus lemniscatus lemniscatus</name>
    <dbReference type="NCBI Taxonomy" id="129467"/>
    <lineage>
        <taxon>Eukaryota</taxon>
        <taxon>Metazoa</taxon>
        <taxon>Chordata</taxon>
        <taxon>Craniata</taxon>
        <taxon>Vertebrata</taxon>
        <taxon>Euteleostomi</taxon>
        <taxon>Lepidosauria</taxon>
        <taxon>Squamata</taxon>
        <taxon>Bifurcata</taxon>
        <taxon>Unidentata</taxon>
        <taxon>Episquamata</taxon>
        <taxon>Toxicofera</taxon>
        <taxon>Serpentes</taxon>
        <taxon>Colubroidea</taxon>
        <taxon>Elapidae</taxon>
        <taxon>Elapinae</taxon>
        <taxon>Micrurus</taxon>
    </lineage>
</organism>
<name>A0A2D4IEU0_MICLE</name>
<reference evidence="2" key="1">
    <citation type="submission" date="2017-07" db="EMBL/GenBank/DDBJ databases">
        <authorList>
            <person name="Mikheyev A."/>
            <person name="Grau M."/>
        </authorList>
    </citation>
    <scope>NUCLEOTIDE SEQUENCE</scope>
    <source>
        <tissue evidence="2">Venom_gland</tissue>
    </source>
</reference>
<dbReference type="Gene3D" id="3.60.10.10">
    <property type="entry name" value="Endonuclease/exonuclease/phosphatase"/>
    <property type="match status" value="1"/>
</dbReference>
<protein>
    <recommendedName>
        <fullName evidence="1">Endonuclease/exonuclease/phosphatase domain-containing protein</fullName>
    </recommendedName>
</protein>
<dbReference type="SUPFAM" id="SSF56219">
    <property type="entry name" value="DNase I-like"/>
    <property type="match status" value="1"/>
</dbReference>
<proteinExistence type="predicted"/>
<evidence type="ECO:0000259" key="1">
    <source>
        <dbReference type="Pfam" id="PF03372"/>
    </source>
</evidence>
<dbReference type="AlphaFoldDB" id="A0A2D4IEU0"/>
<sequence length="167" mass="17879">MLFNARSVVNKAPLVRDLILDEGGTDLACVTETWLGQEGGVLLSEMCPDGFQVLHQPRLQGRGGGVAIIARKNLCPCRIPAPEIVGCESLLLKLDSKVQLGLLLTYLPPSCIATALPALLEVIAGLAVEFPRLMVLGDFNLPSLSEHSEVAQEFVASMATMDLTQII</sequence>